<dbReference type="InterPro" id="IPR027417">
    <property type="entry name" value="P-loop_NTPase"/>
</dbReference>
<evidence type="ECO:0000313" key="4">
    <source>
        <dbReference type="Proteomes" id="UP000019276"/>
    </source>
</evidence>
<dbReference type="InterPro" id="IPR041682">
    <property type="entry name" value="AAA_14"/>
</dbReference>
<sequence>MVKFKRIYEEKIQSWIDTKERHPLLIDGARQVGKSYLVEQVIAPKYFNNILKLDFMKDPSLHSIFNGSLSVDNILEEVQLATNQIFNRETDLLFFEEVGLCRNALESLKFFSQDAPDIHLIATGSNIDLFGRFPVGKTVRMTIHQFTFEEFLWATDNELLANYLHKEPNAISELAHDKLMTAFREYLYVGGMPAAIHAWNAPNTNIITRLNDVREKQNNIIDDYIMDFGKFAEDDKVSPMITERIYKSIPVQLSLTHEEKPMPRFKFRDAMNNRKTTYNEVSSPVSFLERLKLVRRIHQIDTVNQKFPLKAMVKESLFKLCLTDIGLLNAMLDIQFTQIRNKDFAFNGFLAEVFVLNEMLSSHTSPHASSIYSYKKGDLEVEYIIQGKDGIPIPVEVKSGNNTKAKSLVALMKKSELKKGYKLTAKSVQVNSNRDIEQWPIYLAKSLYNKLTRF</sequence>
<dbReference type="eggNOG" id="COG1373">
    <property type="taxonomic scope" value="Bacteria"/>
</dbReference>
<feature type="domain" description="DUF4143" evidence="2">
    <location>
        <begin position="243"/>
        <end position="400"/>
    </location>
</feature>
<protein>
    <recommendedName>
        <fullName evidence="5">ATPase</fullName>
    </recommendedName>
</protein>
<evidence type="ECO:0000259" key="2">
    <source>
        <dbReference type="Pfam" id="PF13635"/>
    </source>
</evidence>
<dbReference type="PANTHER" id="PTHR33295">
    <property type="entry name" value="ATPASE"/>
    <property type="match status" value="1"/>
</dbReference>
<dbReference type="Proteomes" id="UP000019276">
    <property type="component" value="Unassembled WGS sequence"/>
</dbReference>
<organism evidence="3 4">
    <name type="scientific">Catenovulum agarivorans DS-2</name>
    <dbReference type="NCBI Taxonomy" id="1328313"/>
    <lineage>
        <taxon>Bacteria</taxon>
        <taxon>Pseudomonadati</taxon>
        <taxon>Pseudomonadota</taxon>
        <taxon>Gammaproteobacteria</taxon>
        <taxon>Alteromonadales</taxon>
        <taxon>Alteromonadaceae</taxon>
        <taxon>Catenovulum</taxon>
    </lineage>
</organism>
<proteinExistence type="predicted"/>
<dbReference type="InterPro" id="IPR025420">
    <property type="entry name" value="DUF4143"/>
</dbReference>
<accession>W7QVC0</accession>
<dbReference type="Pfam" id="PF13173">
    <property type="entry name" value="AAA_14"/>
    <property type="match status" value="1"/>
</dbReference>
<feature type="domain" description="AAA" evidence="1">
    <location>
        <begin position="21"/>
        <end position="152"/>
    </location>
</feature>
<gene>
    <name evidence="3" type="ORF">DS2_02495</name>
</gene>
<evidence type="ECO:0000259" key="1">
    <source>
        <dbReference type="Pfam" id="PF13173"/>
    </source>
</evidence>
<dbReference type="OrthoDB" id="9801806at2"/>
<dbReference type="Pfam" id="PF13635">
    <property type="entry name" value="DUF4143"/>
    <property type="match status" value="1"/>
</dbReference>
<comment type="caution">
    <text evidence="3">The sequence shown here is derived from an EMBL/GenBank/DDBJ whole genome shotgun (WGS) entry which is preliminary data.</text>
</comment>
<dbReference type="EMBL" id="ARZY01000003">
    <property type="protein sequence ID" value="EWH11658.1"/>
    <property type="molecule type" value="Genomic_DNA"/>
</dbReference>
<evidence type="ECO:0000313" key="3">
    <source>
        <dbReference type="EMBL" id="EWH11658.1"/>
    </source>
</evidence>
<keyword evidence="4" id="KW-1185">Reference proteome</keyword>
<dbReference type="RefSeq" id="WP_035013065.1">
    <property type="nucleotide sequence ID" value="NZ_ARZY01000003.1"/>
</dbReference>
<reference evidence="3 4" key="1">
    <citation type="journal article" date="2014" name="Genome Announc.">
        <title>Draft Genome Sequence of the Agar-Degrading Bacterium Catenovulum sp. Strain DS-2, Isolated from Intestines of Haliotis diversicolor.</title>
        <authorList>
            <person name="Shan D."/>
            <person name="Li X."/>
            <person name="Gu Z."/>
            <person name="Wei G."/>
            <person name="Gao Z."/>
            <person name="Shao Z."/>
        </authorList>
    </citation>
    <scope>NUCLEOTIDE SEQUENCE [LARGE SCALE GENOMIC DNA]</scope>
    <source>
        <strain evidence="3 4">DS-2</strain>
    </source>
</reference>
<dbReference type="AlphaFoldDB" id="W7QVC0"/>
<dbReference type="PANTHER" id="PTHR33295:SF7">
    <property type="entry name" value="ATPASE"/>
    <property type="match status" value="1"/>
</dbReference>
<name>W7QVC0_9ALTE</name>
<dbReference type="SUPFAM" id="SSF52540">
    <property type="entry name" value="P-loop containing nucleoside triphosphate hydrolases"/>
    <property type="match status" value="1"/>
</dbReference>
<evidence type="ECO:0008006" key="5">
    <source>
        <dbReference type="Google" id="ProtNLM"/>
    </source>
</evidence>